<keyword evidence="5" id="KW-0732">Signal</keyword>
<dbReference type="AlphaFoldDB" id="A0A3P7IWT0"/>
<keyword evidence="7" id="KW-1185">Reference proteome</keyword>
<evidence type="ECO:0000256" key="3">
    <source>
        <dbReference type="ARBA" id="ARBA00022676"/>
    </source>
</evidence>
<accession>A0A3P7IWT0</accession>
<keyword evidence="3" id="KW-0328">Glycosyltransferase</keyword>
<evidence type="ECO:0000256" key="1">
    <source>
        <dbReference type="ARBA" id="ARBA00009995"/>
    </source>
</evidence>
<evidence type="ECO:0000313" key="6">
    <source>
        <dbReference type="EMBL" id="VDM71599.1"/>
    </source>
</evidence>
<proteinExistence type="inferred from homology"/>
<feature type="chain" id="PRO_5017937892" description="glucuronosyltransferase" evidence="5">
    <location>
        <begin position="17"/>
        <end position="140"/>
    </location>
</feature>
<protein>
    <recommendedName>
        <fullName evidence="2">glucuronosyltransferase</fullName>
        <ecNumber evidence="2">2.4.1.17</ecNumber>
    </recommendedName>
</protein>
<dbReference type="SUPFAM" id="SSF53756">
    <property type="entry name" value="UDP-Glycosyltransferase/glycogen phosphorylase"/>
    <property type="match status" value="1"/>
</dbReference>
<gene>
    <name evidence="6" type="ORF">SVUK_LOCUS6597</name>
</gene>
<evidence type="ECO:0000256" key="4">
    <source>
        <dbReference type="ARBA" id="ARBA00022679"/>
    </source>
</evidence>
<evidence type="ECO:0000256" key="5">
    <source>
        <dbReference type="SAM" id="SignalP"/>
    </source>
</evidence>
<feature type="non-terminal residue" evidence="6">
    <location>
        <position position="140"/>
    </location>
</feature>
<name>A0A3P7IWT0_STRVU</name>
<comment type="similarity">
    <text evidence="1">Belongs to the UDP-glycosyltransferase family.</text>
</comment>
<dbReference type="OrthoDB" id="5865374at2759"/>
<dbReference type="PANTHER" id="PTHR48043:SF23">
    <property type="entry name" value="UDP-GLUCURONOSYLTRANSFERASE"/>
    <property type="match status" value="1"/>
</dbReference>
<dbReference type="InterPro" id="IPR050271">
    <property type="entry name" value="UDP-glycosyltransferase"/>
</dbReference>
<dbReference type="EMBL" id="UYYB01021155">
    <property type="protein sequence ID" value="VDM71599.1"/>
    <property type="molecule type" value="Genomic_DNA"/>
</dbReference>
<dbReference type="PANTHER" id="PTHR48043">
    <property type="entry name" value="EG:EG0003.4 PROTEIN-RELATED"/>
    <property type="match status" value="1"/>
</dbReference>
<evidence type="ECO:0000256" key="2">
    <source>
        <dbReference type="ARBA" id="ARBA00012544"/>
    </source>
</evidence>
<keyword evidence="4" id="KW-0808">Transferase</keyword>
<organism evidence="6 7">
    <name type="scientific">Strongylus vulgaris</name>
    <name type="common">Blood worm</name>
    <dbReference type="NCBI Taxonomy" id="40348"/>
    <lineage>
        <taxon>Eukaryota</taxon>
        <taxon>Metazoa</taxon>
        <taxon>Ecdysozoa</taxon>
        <taxon>Nematoda</taxon>
        <taxon>Chromadorea</taxon>
        <taxon>Rhabditida</taxon>
        <taxon>Rhabditina</taxon>
        <taxon>Rhabditomorpha</taxon>
        <taxon>Strongyloidea</taxon>
        <taxon>Strongylidae</taxon>
        <taxon>Strongylus</taxon>
    </lineage>
</organism>
<reference evidence="6 7" key="1">
    <citation type="submission" date="2018-11" db="EMBL/GenBank/DDBJ databases">
        <authorList>
            <consortium name="Pathogen Informatics"/>
        </authorList>
    </citation>
    <scope>NUCLEOTIDE SEQUENCE [LARGE SCALE GENOMIC DNA]</scope>
</reference>
<feature type="signal peptide" evidence="5">
    <location>
        <begin position="1"/>
        <end position="16"/>
    </location>
</feature>
<dbReference type="Proteomes" id="UP000270094">
    <property type="component" value="Unassembled WGS sequence"/>
</dbReference>
<dbReference type="EC" id="2.4.1.17" evidence="2"/>
<sequence>MLLPVLLFLAVFTCEAHKILVVIPKMGYSHMNYLGSIADTLVDAGYDVVSLQPVIFPHVNNGTRKSRLIQVDMDEAKINGLLATQRSNQERMWTGSATNPLGVIASVSFLGNIAALSAEQLLENKELLERLKSEKFDLGI</sequence>
<evidence type="ECO:0000313" key="7">
    <source>
        <dbReference type="Proteomes" id="UP000270094"/>
    </source>
</evidence>
<dbReference type="GO" id="GO:0015020">
    <property type="term" value="F:glucuronosyltransferase activity"/>
    <property type="evidence" value="ECO:0007669"/>
    <property type="project" value="UniProtKB-EC"/>
</dbReference>